<dbReference type="SUPFAM" id="SSF53649">
    <property type="entry name" value="Alkaline phosphatase-like"/>
    <property type="match status" value="1"/>
</dbReference>
<proteinExistence type="predicted"/>
<dbReference type="Gene3D" id="3.40.720.10">
    <property type="entry name" value="Alkaline Phosphatase, subunit A"/>
    <property type="match status" value="1"/>
</dbReference>
<feature type="transmembrane region" description="Helical" evidence="1">
    <location>
        <begin position="37"/>
        <end position="57"/>
    </location>
</feature>
<name>A0ABT0BM50_9SPHN</name>
<dbReference type="Pfam" id="PF00884">
    <property type="entry name" value="Sulfatase"/>
    <property type="match status" value="1"/>
</dbReference>
<protein>
    <recommendedName>
        <fullName evidence="2">Sulfatase N-terminal domain-containing protein</fullName>
    </recommendedName>
</protein>
<keyword evidence="1" id="KW-0472">Membrane</keyword>
<keyword evidence="1" id="KW-1133">Transmembrane helix</keyword>
<dbReference type="InterPro" id="IPR017850">
    <property type="entry name" value="Alkaline_phosphatase_core_sf"/>
</dbReference>
<organism evidence="3 4">
    <name type="scientific">Novosphingobium beihaiensis</name>
    <dbReference type="NCBI Taxonomy" id="2930389"/>
    <lineage>
        <taxon>Bacteria</taxon>
        <taxon>Pseudomonadati</taxon>
        <taxon>Pseudomonadota</taxon>
        <taxon>Alphaproteobacteria</taxon>
        <taxon>Sphingomonadales</taxon>
        <taxon>Sphingomonadaceae</taxon>
        <taxon>Novosphingobium</taxon>
    </lineage>
</organism>
<evidence type="ECO:0000313" key="4">
    <source>
        <dbReference type="Proteomes" id="UP001202281"/>
    </source>
</evidence>
<dbReference type="RefSeq" id="WP_243918345.1">
    <property type="nucleotide sequence ID" value="NZ_JALHLG010000005.1"/>
</dbReference>
<dbReference type="EMBL" id="JALHLG010000005">
    <property type="protein sequence ID" value="MCJ2186125.1"/>
    <property type="molecule type" value="Genomic_DNA"/>
</dbReference>
<sequence>MAGLTLASAFEYIINAFNLEISRVDALQEFIVNARPLASLEYLAGGAILLVALFFAVRGAGRTERFGPVWNWMLGFVAVLGLAQADSLATAATSNTYRGLPAAGTPFHSAVNANGIATPGKRKRNLVVILVEALGRPVFPEGRKLFEADWHRTEWNGRYTVSSGEIPYFGSTTNGELRELCGVYSNYDAFDFEHRPCMPGRYAKAGYDTLAIHAFDGKFFDRAAWWPRAGFAHTMFRRQLEEGGARKCGGMWPGACDVDIAGQIGHRLKTAGKPQFIYWVTLNTHLPVLAGATPGMGGCEDGTAPLAGMGLMRCRLFVAYHDVAQAISVLAMDPDLPPTDFLIVGDHMPPFMNRNERLAFDGYTVPWIFLQSKDHAPESGTPAS</sequence>
<keyword evidence="4" id="KW-1185">Reference proteome</keyword>
<accession>A0ABT0BM50</accession>
<comment type="caution">
    <text evidence="3">The sequence shown here is derived from an EMBL/GenBank/DDBJ whole genome shotgun (WGS) entry which is preliminary data.</text>
</comment>
<feature type="transmembrane region" description="Helical" evidence="1">
    <location>
        <begin position="69"/>
        <end position="85"/>
    </location>
</feature>
<reference evidence="3 4" key="1">
    <citation type="submission" date="2022-04" db="EMBL/GenBank/DDBJ databases">
        <title>Identification of a novel bacterium isolated from mangrove sediments.</title>
        <authorList>
            <person name="Pan X."/>
        </authorList>
    </citation>
    <scope>NUCLEOTIDE SEQUENCE [LARGE SCALE GENOMIC DNA]</scope>
    <source>
        <strain evidence="3 4">B2638</strain>
    </source>
</reference>
<gene>
    <name evidence="3" type="ORF">MTR66_04765</name>
</gene>
<evidence type="ECO:0000259" key="2">
    <source>
        <dbReference type="Pfam" id="PF00884"/>
    </source>
</evidence>
<dbReference type="InterPro" id="IPR000917">
    <property type="entry name" value="Sulfatase_N"/>
</dbReference>
<evidence type="ECO:0000256" key="1">
    <source>
        <dbReference type="SAM" id="Phobius"/>
    </source>
</evidence>
<dbReference type="Proteomes" id="UP001202281">
    <property type="component" value="Unassembled WGS sequence"/>
</dbReference>
<feature type="domain" description="Sulfatase N-terminal" evidence="2">
    <location>
        <begin position="184"/>
        <end position="288"/>
    </location>
</feature>
<evidence type="ECO:0000313" key="3">
    <source>
        <dbReference type="EMBL" id="MCJ2186125.1"/>
    </source>
</evidence>
<keyword evidence="1" id="KW-0812">Transmembrane</keyword>